<comment type="caution">
    <text evidence="1">The sequence shown here is derived from an EMBL/GenBank/DDBJ whole genome shotgun (WGS) entry which is preliminary data.</text>
</comment>
<dbReference type="Proteomes" id="UP000308054">
    <property type="component" value="Unassembled WGS sequence"/>
</dbReference>
<reference evidence="1 2" key="1">
    <citation type="journal article" date="2017" name="Int. J. Syst. Evol. Microbiol.">
        <title>Marinicauda algicola sp. nov., isolated from a marine red alga Rhodosorus marinus.</title>
        <authorList>
            <person name="Jeong S.E."/>
            <person name="Jeon S.H."/>
            <person name="Chun B.H."/>
            <person name="Kim D.W."/>
            <person name="Jeon C.O."/>
        </authorList>
    </citation>
    <scope>NUCLEOTIDE SEQUENCE [LARGE SCALE GENOMIC DNA]</scope>
    <source>
        <strain evidence="1 2">JCM 31718</strain>
    </source>
</reference>
<dbReference type="RefSeq" id="WP_135995469.1">
    <property type="nucleotide sequence ID" value="NZ_CP071057.1"/>
</dbReference>
<evidence type="ECO:0000313" key="1">
    <source>
        <dbReference type="EMBL" id="TGY88929.1"/>
    </source>
</evidence>
<dbReference type="AlphaFoldDB" id="A0A4V6RF48"/>
<evidence type="ECO:0000313" key="2">
    <source>
        <dbReference type="Proteomes" id="UP000308054"/>
    </source>
</evidence>
<organism evidence="1 2">
    <name type="scientific">Marinicauda algicola</name>
    <dbReference type="NCBI Taxonomy" id="2029849"/>
    <lineage>
        <taxon>Bacteria</taxon>
        <taxon>Pseudomonadati</taxon>
        <taxon>Pseudomonadota</taxon>
        <taxon>Alphaproteobacteria</taxon>
        <taxon>Maricaulales</taxon>
        <taxon>Maricaulaceae</taxon>
        <taxon>Marinicauda</taxon>
    </lineage>
</organism>
<keyword evidence="2" id="KW-1185">Reference proteome</keyword>
<proteinExistence type="predicted"/>
<dbReference type="EMBL" id="SRXW01000002">
    <property type="protein sequence ID" value="TGY88929.1"/>
    <property type="molecule type" value="Genomic_DNA"/>
</dbReference>
<protein>
    <submittedName>
        <fullName evidence="1">Uncharacterized protein</fullName>
    </submittedName>
</protein>
<accession>A0A4V6RF48</accession>
<name>A0A4V6RF48_9PROT</name>
<sequence>MANVINFNSLTRSDGRGRIDDLLQEAQQKLFAAGFFEELAWDQMEPELIIGAAEALARAKRLTEDETEWQSVVEARVSRITGLERSSCDELLQLRNDWERLSHDERRTIAKEIASRNELGGPSPA</sequence>
<gene>
    <name evidence="1" type="ORF">E5163_07275</name>
</gene>